<accession>A0A9Q3D0N0</accession>
<comment type="caution">
    <text evidence="2">The sequence shown here is derived from an EMBL/GenBank/DDBJ whole genome shotgun (WGS) entry which is preliminary data.</text>
</comment>
<dbReference type="Proteomes" id="UP000765509">
    <property type="component" value="Unassembled WGS sequence"/>
</dbReference>
<evidence type="ECO:0000313" key="3">
    <source>
        <dbReference type="Proteomes" id="UP000765509"/>
    </source>
</evidence>
<feature type="region of interest" description="Disordered" evidence="1">
    <location>
        <begin position="161"/>
        <end position="185"/>
    </location>
</feature>
<protein>
    <recommendedName>
        <fullName evidence="4">Retrotransposon gag domain-containing protein</fullName>
    </recommendedName>
</protein>
<evidence type="ECO:0000313" key="2">
    <source>
        <dbReference type="EMBL" id="MBW0492515.1"/>
    </source>
</evidence>
<reference evidence="2" key="1">
    <citation type="submission" date="2021-03" db="EMBL/GenBank/DDBJ databases">
        <title>Draft genome sequence of rust myrtle Austropuccinia psidii MF-1, a brazilian biotype.</title>
        <authorList>
            <person name="Quecine M.C."/>
            <person name="Pachon D.M.R."/>
            <person name="Bonatelli M.L."/>
            <person name="Correr F.H."/>
            <person name="Franceschini L.M."/>
            <person name="Leite T.F."/>
            <person name="Margarido G.R.A."/>
            <person name="Almeida C.A."/>
            <person name="Ferrarezi J.A."/>
            <person name="Labate C.A."/>
        </authorList>
    </citation>
    <scope>NUCLEOTIDE SEQUENCE</scope>
    <source>
        <strain evidence="2">MF-1</strain>
    </source>
</reference>
<dbReference type="EMBL" id="AVOT02011620">
    <property type="protein sequence ID" value="MBW0492515.1"/>
    <property type="molecule type" value="Genomic_DNA"/>
</dbReference>
<sequence length="185" mass="21440">MKAPECLYGTQPFKSNFYEDRKKSLYATSFLIGRAETWIEPYLSNITNQDPEYLLNDWALFESQLFILFGDPDEVRQSEAELDASRLKEGGHVLLYISYFIALTPGIGDWGERALFHHFRKELASRIIDQLAVHPSRFDSLQNLMDISLELDTRYHERKKENNNFQLKKSEASKSVSSHPQTSSN</sequence>
<proteinExistence type="predicted"/>
<dbReference type="AlphaFoldDB" id="A0A9Q3D0N0"/>
<keyword evidence="3" id="KW-1185">Reference proteome</keyword>
<organism evidence="2 3">
    <name type="scientific">Austropuccinia psidii MF-1</name>
    <dbReference type="NCBI Taxonomy" id="1389203"/>
    <lineage>
        <taxon>Eukaryota</taxon>
        <taxon>Fungi</taxon>
        <taxon>Dikarya</taxon>
        <taxon>Basidiomycota</taxon>
        <taxon>Pucciniomycotina</taxon>
        <taxon>Pucciniomycetes</taxon>
        <taxon>Pucciniales</taxon>
        <taxon>Sphaerophragmiaceae</taxon>
        <taxon>Austropuccinia</taxon>
    </lineage>
</organism>
<evidence type="ECO:0000256" key="1">
    <source>
        <dbReference type="SAM" id="MobiDB-lite"/>
    </source>
</evidence>
<name>A0A9Q3D0N0_9BASI</name>
<feature type="compositionally biased region" description="Polar residues" evidence="1">
    <location>
        <begin position="173"/>
        <end position="185"/>
    </location>
</feature>
<evidence type="ECO:0008006" key="4">
    <source>
        <dbReference type="Google" id="ProtNLM"/>
    </source>
</evidence>
<dbReference type="OrthoDB" id="5582182at2759"/>
<gene>
    <name evidence="2" type="ORF">O181_032230</name>
</gene>
<feature type="compositionally biased region" description="Basic and acidic residues" evidence="1">
    <location>
        <begin position="161"/>
        <end position="172"/>
    </location>
</feature>